<gene>
    <name evidence="1" type="ordered locus">Aboo_0907</name>
</gene>
<name>B5IGY9_ACIB4</name>
<sequence length="170" mass="20340">MEPRELAEELGYKIVYIPHEEIKDYIAFYRVIYEGKEIYPPAALRLGIPLNEIWISDAFRDYEKYILFHELREIAHRAEGYNVDEAHLLALKDEKMEFGNDEKWKKLKREINVCPLEELLSTSLIGKKLAIRIMENRPYESMEELRKVRGIGEKRLSRLQARFWCIREAH</sequence>
<organism evidence="1 2">
    <name type="scientific">Aciduliprofundum boonei (strain DSM 19572 / T469)</name>
    <dbReference type="NCBI Taxonomy" id="439481"/>
    <lineage>
        <taxon>Archaea</taxon>
        <taxon>Methanobacteriati</taxon>
        <taxon>Thermoplasmatota</taxon>
        <taxon>DHVE2 group</taxon>
        <taxon>Candidatus Aciduliprofundum</taxon>
    </lineage>
</organism>
<keyword evidence="2" id="KW-1185">Reference proteome</keyword>
<protein>
    <submittedName>
        <fullName evidence="1">Uncharacterized protein</fullName>
    </submittedName>
</protein>
<dbReference type="Gene3D" id="1.10.150.320">
    <property type="entry name" value="Photosystem II 12 kDa extrinsic protein"/>
    <property type="match status" value="1"/>
</dbReference>
<dbReference type="RefSeq" id="WP_008086415.1">
    <property type="nucleotide sequence ID" value="NC_013926.1"/>
</dbReference>
<reference evidence="1" key="1">
    <citation type="submission" date="2010-02" db="EMBL/GenBank/DDBJ databases">
        <title>Complete sequence of Aciduliprofundum boonei T469.</title>
        <authorList>
            <consortium name="US DOE Joint Genome Institute"/>
            <person name="Lucas S."/>
            <person name="Copeland A."/>
            <person name="Lapidus A."/>
            <person name="Cheng J.-F."/>
            <person name="Bruce D."/>
            <person name="Goodwin L."/>
            <person name="Pitluck S."/>
            <person name="Saunders E."/>
            <person name="Detter J.C."/>
            <person name="Han C."/>
            <person name="Tapia R."/>
            <person name="Land M."/>
            <person name="Hauser L."/>
            <person name="Kyrpides N."/>
            <person name="Mikhailova N."/>
            <person name="Flores G."/>
            <person name="Reysenbach A.-L."/>
            <person name="Woyke T."/>
        </authorList>
    </citation>
    <scope>NUCLEOTIDE SEQUENCE</scope>
    <source>
        <strain evidence="1">T469</strain>
    </source>
</reference>
<dbReference type="SUPFAM" id="SSF81585">
    <property type="entry name" value="PsbU/PolX domain-like"/>
    <property type="match status" value="1"/>
</dbReference>
<dbReference type="EMBL" id="CP001941">
    <property type="protein sequence ID" value="ADD08716.1"/>
    <property type="molecule type" value="Genomic_DNA"/>
</dbReference>
<dbReference type="OrthoDB" id="316727at2157"/>
<dbReference type="eggNOG" id="arCOG14866">
    <property type="taxonomic scope" value="Archaea"/>
</dbReference>
<dbReference type="KEGG" id="abi:Aboo_0907"/>
<evidence type="ECO:0000313" key="1">
    <source>
        <dbReference type="EMBL" id="ADD08716.1"/>
    </source>
</evidence>
<dbReference type="HOGENOM" id="CLU_1567042_0_0_2"/>
<proteinExistence type="predicted"/>
<dbReference type="GeneID" id="8827858"/>
<dbReference type="Pfam" id="PF12836">
    <property type="entry name" value="HHH_3"/>
    <property type="match status" value="1"/>
</dbReference>
<evidence type="ECO:0000313" key="2">
    <source>
        <dbReference type="Proteomes" id="UP000001400"/>
    </source>
</evidence>
<dbReference type="Proteomes" id="UP000001400">
    <property type="component" value="Chromosome"/>
</dbReference>
<accession>B5IGY9</accession>
<dbReference type="AlphaFoldDB" id="B5IGY9"/>